<dbReference type="InterPro" id="IPR013568">
    <property type="entry name" value="SEFIR_dom"/>
</dbReference>
<gene>
    <name evidence="11" type="ORF">RRG08_027427</name>
</gene>
<feature type="region of interest" description="Disordered" evidence="8">
    <location>
        <begin position="1"/>
        <end position="24"/>
    </location>
</feature>
<keyword evidence="7" id="KW-0325">Glycoprotein</keyword>
<dbReference type="Proteomes" id="UP001283361">
    <property type="component" value="Unassembled WGS sequence"/>
</dbReference>
<name>A0AAE0YFL2_9GAST</name>
<dbReference type="PROSITE" id="PS51534">
    <property type="entry name" value="SEFIR"/>
    <property type="match status" value="1"/>
</dbReference>
<keyword evidence="5 9" id="KW-0472">Membrane</keyword>
<feature type="region of interest" description="Disordered" evidence="8">
    <location>
        <begin position="761"/>
        <end position="801"/>
    </location>
</feature>
<keyword evidence="3" id="KW-0732">Signal</keyword>
<feature type="domain" description="SEFIR" evidence="10">
    <location>
        <begin position="101"/>
        <end position="315"/>
    </location>
</feature>
<feature type="compositionally biased region" description="Basic and acidic residues" evidence="8">
    <location>
        <begin position="421"/>
        <end position="430"/>
    </location>
</feature>
<protein>
    <recommendedName>
        <fullName evidence="10">SEFIR domain-containing protein</fullName>
    </recommendedName>
</protein>
<evidence type="ECO:0000313" key="12">
    <source>
        <dbReference type="Proteomes" id="UP001283361"/>
    </source>
</evidence>
<evidence type="ECO:0000256" key="5">
    <source>
        <dbReference type="ARBA" id="ARBA00023136"/>
    </source>
</evidence>
<feature type="region of interest" description="Disordered" evidence="8">
    <location>
        <begin position="388"/>
        <end position="445"/>
    </location>
</feature>
<dbReference type="EMBL" id="JAWDGP010006302">
    <property type="protein sequence ID" value="KAK3743560.1"/>
    <property type="molecule type" value="Genomic_DNA"/>
</dbReference>
<feature type="compositionally biased region" description="Polar residues" evidence="8">
    <location>
        <begin position="10"/>
        <end position="19"/>
    </location>
</feature>
<dbReference type="PANTHER" id="PTHR15583:SF23">
    <property type="entry name" value="INTERLEUKIN-17 RECEPTOR D-LIKE"/>
    <property type="match status" value="1"/>
</dbReference>
<evidence type="ECO:0000313" key="11">
    <source>
        <dbReference type="EMBL" id="KAK3743560.1"/>
    </source>
</evidence>
<keyword evidence="2 9" id="KW-0812">Transmembrane</keyword>
<dbReference type="AlphaFoldDB" id="A0AAE0YFL2"/>
<comment type="caution">
    <text evidence="11">The sequence shown here is derived from an EMBL/GenBank/DDBJ whole genome shotgun (WGS) entry which is preliminary data.</text>
</comment>
<dbReference type="Gene3D" id="3.40.50.11530">
    <property type="match status" value="1"/>
</dbReference>
<feature type="compositionally biased region" description="Polar residues" evidence="8">
    <location>
        <begin position="395"/>
        <end position="405"/>
    </location>
</feature>
<feature type="compositionally biased region" description="Polar residues" evidence="8">
    <location>
        <begin position="606"/>
        <end position="617"/>
    </location>
</feature>
<feature type="region of interest" description="Disordered" evidence="8">
    <location>
        <begin position="528"/>
        <end position="550"/>
    </location>
</feature>
<evidence type="ECO:0000256" key="6">
    <source>
        <dbReference type="ARBA" id="ARBA00023170"/>
    </source>
</evidence>
<comment type="subcellular location">
    <subcellularLocation>
        <location evidence="1">Membrane</location>
        <topology evidence="1">Single-pass type I membrane protein</topology>
    </subcellularLocation>
</comment>
<feature type="region of interest" description="Disordered" evidence="8">
    <location>
        <begin position="188"/>
        <end position="239"/>
    </location>
</feature>
<evidence type="ECO:0000256" key="2">
    <source>
        <dbReference type="ARBA" id="ARBA00022692"/>
    </source>
</evidence>
<proteinExistence type="predicted"/>
<evidence type="ECO:0000256" key="9">
    <source>
        <dbReference type="SAM" id="Phobius"/>
    </source>
</evidence>
<feature type="compositionally biased region" description="Low complexity" evidence="8">
    <location>
        <begin position="839"/>
        <end position="863"/>
    </location>
</feature>
<feature type="region of interest" description="Disordered" evidence="8">
    <location>
        <begin position="837"/>
        <end position="864"/>
    </location>
</feature>
<evidence type="ECO:0000259" key="10">
    <source>
        <dbReference type="PROSITE" id="PS51534"/>
    </source>
</evidence>
<evidence type="ECO:0000256" key="7">
    <source>
        <dbReference type="ARBA" id="ARBA00023180"/>
    </source>
</evidence>
<organism evidence="11 12">
    <name type="scientific">Elysia crispata</name>
    <name type="common">lettuce slug</name>
    <dbReference type="NCBI Taxonomy" id="231223"/>
    <lineage>
        <taxon>Eukaryota</taxon>
        <taxon>Metazoa</taxon>
        <taxon>Spiralia</taxon>
        <taxon>Lophotrochozoa</taxon>
        <taxon>Mollusca</taxon>
        <taxon>Gastropoda</taxon>
        <taxon>Heterobranchia</taxon>
        <taxon>Euthyneura</taxon>
        <taxon>Panpulmonata</taxon>
        <taxon>Sacoglossa</taxon>
        <taxon>Placobranchoidea</taxon>
        <taxon>Plakobranchidae</taxon>
        <taxon>Elysia</taxon>
    </lineage>
</organism>
<accession>A0AAE0YFL2</accession>
<sequence>MADTVVKPGLSSTKPTSPDNAGPIIEESQESEEYQQDLQVVLGTAFGVIAVVGLIALGLLLYRLYRVRSGNLSYNQNDDLNLFERDLSLDVADKSEAYASQPTVLVLYAQDCPIHERMVAALANFLMEACGCVVSLDLLEEAELGQRGLEDWLIERLQEADYILTVCSLGARLRCSKKHLRFQKWSTQVTGKGGRGPAGDGSLSSSPTLKKLKDERNNEQGPNDEVKHRERGDDKFKEMSDQDNLIMSLSGAITDYFAIAVDYVAEKMRVEQQKGLGLTKFINVYFDYSARSDIPPQLEVAAEYCLMRDLKQLRQHLMGSRPNTSQNHTTEREEGIMLVGDGSEKSEEGEGTHCDILETETGMLLRATLEQAKAFFQDNPTWMEEQMDRACPLSPHSQPTHSTSYFRGGKGKKWRRRRGHHSYEQEEDGKGRKKKVHSARGSVKEPLLGVHSRGEIEGSLISASSSMLSPRSLQQKLQPDRLVATKGIKNGLHLDSVHQSLHWPNQDNEEHHDPAGTVIGKSRNRLRNTLPRSGKTLGEITGVGSESLEGSGWVSNERSLGFGMDSPTPQGIFLSRQNSLPSSLASSRTPEVSAVIDADGRGSAAPSPSSLQPTSKLSCMSKSADSFVMNRDLREWHPMDQERLPCLYCNGTQLDRGCIRCRPGHLGNMKGLPDCDIDPGFSSSAEGVPVLLHSSCRNNSKSQTTILQAEVHQEWRMGQDSSIHMPDSSSNAVQRVWNSSLILTKTGNATDQTNTLVQVQNKQQPTESFGGWHSKSGQELPGSERHGNQTHGNGSPGMRRWVSGIVQSPRQWLAADEFKRHSNSMNQPVSFQYHHHRTLSGGSSLSSHEDSASISSSDSVSDGDSLERDLRSIEKISSFHDFVVSSSFVDSHGMTFVCPGSFPPSQPSLKLLSSVSAPPHLSHNV</sequence>
<dbReference type="Pfam" id="PF08357">
    <property type="entry name" value="SEFIR"/>
    <property type="match status" value="1"/>
</dbReference>
<feature type="compositionally biased region" description="Basic residues" evidence="8">
    <location>
        <begin position="409"/>
        <end position="420"/>
    </location>
</feature>
<dbReference type="PANTHER" id="PTHR15583">
    <property type="entry name" value="INTERLEUKIN-17 RECEPTOR"/>
    <property type="match status" value="1"/>
</dbReference>
<feature type="compositionally biased region" description="Basic and acidic residues" evidence="8">
    <location>
        <begin position="211"/>
        <end position="239"/>
    </location>
</feature>
<evidence type="ECO:0000256" key="8">
    <source>
        <dbReference type="SAM" id="MobiDB-lite"/>
    </source>
</evidence>
<keyword evidence="6" id="KW-0675">Receptor</keyword>
<evidence type="ECO:0000256" key="1">
    <source>
        <dbReference type="ARBA" id="ARBA00004479"/>
    </source>
</evidence>
<dbReference type="GO" id="GO:0030368">
    <property type="term" value="F:interleukin-17 receptor activity"/>
    <property type="evidence" value="ECO:0007669"/>
    <property type="project" value="InterPro"/>
</dbReference>
<dbReference type="GO" id="GO:0016020">
    <property type="term" value="C:membrane"/>
    <property type="evidence" value="ECO:0007669"/>
    <property type="project" value="UniProtKB-SubCell"/>
</dbReference>
<keyword evidence="4 9" id="KW-1133">Transmembrane helix</keyword>
<keyword evidence="12" id="KW-1185">Reference proteome</keyword>
<evidence type="ECO:0000256" key="4">
    <source>
        <dbReference type="ARBA" id="ARBA00022989"/>
    </source>
</evidence>
<feature type="transmembrane region" description="Helical" evidence="9">
    <location>
        <begin position="40"/>
        <end position="62"/>
    </location>
</feature>
<feature type="region of interest" description="Disordered" evidence="8">
    <location>
        <begin position="598"/>
        <end position="617"/>
    </location>
</feature>
<evidence type="ECO:0000256" key="3">
    <source>
        <dbReference type="ARBA" id="ARBA00022729"/>
    </source>
</evidence>
<reference evidence="11" key="1">
    <citation type="journal article" date="2023" name="G3 (Bethesda)">
        <title>A reference genome for the long-term kleptoplast-retaining sea slug Elysia crispata morphotype clarki.</title>
        <authorList>
            <person name="Eastman K.E."/>
            <person name="Pendleton A.L."/>
            <person name="Shaikh M.A."/>
            <person name="Suttiyut T."/>
            <person name="Ogas R."/>
            <person name="Tomko P."/>
            <person name="Gavelis G."/>
            <person name="Widhalm J.R."/>
            <person name="Wisecaver J.H."/>
        </authorList>
    </citation>
    <scope>NUCLEOTIDE SEQUENCE</scope>
    <source>
        <strain evidence="11">ECLA1</strain>
    </source>
</reference>
<dbReference type="InterPro" id="IPR039465">
    <property type="entry name" value="IL-17_rcpt-like"/>
</dbReference>